<comment type="caution">
    <text evidence="2">The sequence shown here is derived from an EMBL/GenBank/DDBJ whole genome shotgun (WGS) entry which is preliminary data.</text>
</comment>
<proteinExistence type="predicted"/>
<reference evidence="2" key="1">
    <citation type="submission" date="2020-10" db="EMBL/GenBank/DDBJ databases">
        <authorList>
            <person name="Kusch S."/>
        </authorList>
    </citation>
    <scope>NUCLEOTIDE SEQUENCE</scope>
    <source>
        <strain evidence="2">SwB9</strain>
    </source>
</reference>
<feature type="region of interest" description="Disordered" evidence="1">
    <location>
        <begin position="111"/>
        <end position="177"/>
    </location>
</feature>
<feature type="compositionally biased region" description="Polar residues" evidence="1">
    <location>
        <begin position="131"/>
        <end position="177"/>
    </location>
</feature>
<dbReference type="OrthoDB" id="3530177at2759"/>
<dbReference type="EMBL" id="CAJHIA010000007">
    <property type="protein sequence ID" value="CAD6442004.1"/>
    <property type="molecule type" value="Genomic_DNA"/>
</dbReference>
<gene>
    <name evidence="2" type="ORF">SCLTRI_LOCUS1795</name>
</gene>
<keyword evidence="3" id="KW-1185">Reference proteome</keyword>
<feature type="region of interest" description="Disordered" evidence="1">
    <location>
        <begin position="26"/>
        <end position="94"/>
    </location>
</feature>
<dbReference type="AlphaFoldDB" id="A0A8H2VP48"/>
<dbReference type="Proteomes" id="UP000624404">
    <property type="component" value="Unassembled WGS sequence"/>
</dbReference>
<name>A0A8H2VP48_9HELO</name>
<evidence type="ECO:0000313" key="2">
    <source>
        <dbReference type="EMBL" id="CAD6442004.1"/>
    </source>
</evidence>
<organism evidence="2 3">
    <name type="scientific">Sclerotinia trifoliorum</name>
    <dbReference type="NCBI Taxonomy" id="28548"/>
    <lineage>
        <taxon>Eukaryota</taxon>
        <taxon>Fungi</taxon>
        <taxon>Dikarya</taxon>
        <taxon>Ascomycota</taxon>
        <taxon>Pezizomycotina</taxon>
        <taxon>Leotiomycetes</taxon>
        <taxon>Helotiales</taxon>
        <taxon>Sclerotiniaceae</taxon>
        <taxon>Sclerotinia</taxon>
    </lineage>
</organism>
<accession>A0A8H2VP48</accession>
<evidence type="ECO:0000313" key="3">
    <source>
        <dbReference type="Proteomes" id="UP000624404"/>
    </source>
</evidence>
<evidence type="ECO:0000256" key="1">
    <source>
        <dbReference type="SAM" id="MobiDB-lite"/>
    </source>
</evidence>
<sequence>MDTLEWSLNLAVRNKEPIVTVREILQDSDVEEQTPEPSSSRSPRKRNHCEVEKNSYFTPSIRKPSSEKEQVSPAKRHRSGPGLGSIDLESEHDLNSRGTVLVESWVQETITTTSKNGKEKKPDTPRFGRRSGSSKLVQPELSTSPASPSEHSRLGSSTTVFENSRSHNSPNNPELFQSKTYNLENSYNNVCDNTFEGPSSKVQEPENKCQDIPKDKEAENDYEFIANTFKSLYPLVEDWIHQQKSQLDTVTERINRILGCLQKGERLQQQDPTIEMASQLEDLIDDITNGITPESSINDSKPRDRYCQKQRHFVDQLQAVFMTTEASLCLDELVKFADIRSTMIGLTEKDVEFINTIEQLNTSHRKAIKELHMRRPRDTIEYSLILDTSHREYTNLSKMIMALKEEMSAFYKY</sequence>
<feature type="compositionally biased region" description="Basic and acidic residues" evidence="1">
    <location>
        <begin position="116"/>
        <end position="126"/>
    </location>
</feature>
<protein>
    <submittedName>
        <fullName evidence="2">68b4a9c2-6971-4be2-b8a2-cae69f91cb85</fullName>
    </submittedName>
</protein>